<dbReference type="InterPro" id="IPR021109">
    <property type="entry name" value="Peptidase_aspartic_dom_sf"/>
</dbReference>
<dbReference type="InterPro" id="IPR034164">
    <property type="entry name" value="Pepsin-like_dom"/>
</dbReference>
<feature type="region of interest" description="Disordered" evidence="4">
    <location>
        <begin position="343"/>
        <end position="384"/>
    </location>
</feature>
<feature type="compositionally biased region" description="Polar residues" evidence="4">
    <location>
        <begin position="355"/>
        <end position="379"/>
    </location>
</feature>
<dbReference type="PANTHER" id="PTHR47966">
    <property type="entry name" value="BETA-SITE APP-CLEAVING ENZYME, ISOFORM A-RELATED"/>
    <property type="match status" value="1"/>
</dbReference>
<dbReference type="EMBL" id="JAPEUX010000006">
    <property type="protein sequence ID" value="KAJ4349355.1"/>
    <property type="molecule type" value="Genomic_DNA"/>
</dbReference>
<dbReference type="SUPFAM" id="SSF50630">
    <property type="entry name" value="Acid proteases"/>
    <property type="match status" value="1"/>
</dbReference>
<evidence type="ECO:0000256" key="4">
    <source>
        <dbReference type="SAM" id="MobiDB-lite"/>
    </source>
</evidence>
<feature type="domain" description="Peptidase A1" evidence="6">
    <location>
        <begin position="128"/>
        <end position="478"/>
    </location>
</feature>
<keyword evidence="2" id="KW-0645">Protease</keyword>
<gene>
    <name evidence="7" type="ORF">N0V89_007969</name>
</gene>
<evidence type="ECO:0000256" key="1">
    <source>
        <dbReference type="ARBA" id="ARBA00007447"/>
    </source>
</evidence>
<evidence type="ECO:0000256" key="3">
    <source>
        <dbReference type="PIRSR" id="PIRSR601461-1"/>
    </source>
</evidence>
<dbReference type="PANTHER" id="PTHR47966:SF47">
    <property type="entry name" value="ENDOPEPTIDASE, PUTATIVE (AFU_ORTHOLOGUE AFUA_3G01220)-RELATED"/>
    <property type="match status" value="1"/>
</dbReference>
<dbReference type="RefSeq" id="XP_056068285.1">
    <property type="nucleotide sequence ID" value="XM_056216729.1"/>
</dbReference>
<protein>
    <recommendedName>
        <fullName evidence="6">Peptidase A1 domain-containing protein</fullName>
    </recommendedName>
</protein>
<reference evidence="7" key="1">
    <citation type="submission" date="2022-10" db="EMBL/GenBank/DDBJ databases">
        <title>Tapping the CABI collections for fungal endophytes: first genome assemblies for Collariella, Neodidymelliopsis, Ascochyta clinopodiicola, Didymella pomorum, Didymosphaeria variabile, Neocosmospora piperis and Neocucurbitaria cava.</title>
        <authorList>
            <person name="Hill R."/>
        </authorList>
    </citation>
    <scope>NUCLEOTIDE SEQUENCE</scope>
    <source>
        <strain evidence="7">IMI 356815</strain>
    </source>
</reference>
<dbReference type="GeneID" id="80911499"/>
<feature type="chain" id="PRO_5040752944" description="Peptidase A1 domain-containing protein" evidence="5">
    <location>
        <begin position="20"/>
        <end position="478"/>
    </location>
</feature>
<dbReference type="AlphaFoldDB" id="A0A9W9C7D4"/>
<organism evidence="7 8">
    <name type="scientific">Didymosphaeria variabile</name>
    <dbReference type="NCBI Taxonomy" id="1932322"/>
    <lineage>
        <taxon>Eukaryota</taxon>
        <taxon>Fungi</taxon>
        <taxon>Dikarya</taxon>
        <taxon>Ascomycota</taxon>
        <taxon>Pezizomycotina</taxon>
        <taxon>Dothideomycetes</taxon>
        <taxon>Pleosporomycetidae</taxon>
        <taxon>Pleosporales</taxon>
        <taxon>Massarineae</taxon>
        <taxon>Didymosphaeriaceae</taxon>
        <taxon>Didymosphaeria</taxon>
    </lineage>
</organism>
<evidence type="ECO:0000256" key="5">
    <source>
        <dbReference type="SAM" id="SignalP"/>
    </source>
</evidence>
<evidence type="ECO:0000256" key="2">
    <source>
        <dbReference type="ARBA" id="ARBA00022750"/>
    </source>
</evidence>
<dbReference type="InterPro" id="IPR033121">
    <property type="entry name" value="PEPTIDASE_A1"/>
</dbReference>
<keyword evidence="2" id="KW-0064">Aspartyl protease</keyword>
<name>A0A9W9C7D4_9PLEO</name>
<feature type="signal peptide" evidence="5">
    <location>
        <begin position="1"/>
        <end position="19"/>
    </location>
</feature>
<proteinExistence type="inferred from homology"/>
<comment type="caution">
    <text evidence="7">The sequence shown here is derived from an EMBL/GenBank/DDBJ whole genome shotgun (WGS) entry which is preliminary data.</text>
</comment>
<dbReference type="OrthoDB" id="15189at2759"/>
<feature type="compositionally biased region" description="Low complexity" evidence="4">
    <location>
        <begin position="343"/>
        <end position="352"/>
    </location>
</feature>
<dbReference type="GO" id="GO:0004190">
    <property type="term" value="F:aspartic-type endopeptidase activity"/>
    <property type="evidence" value="ECO:0007669"/>
    <property type="project" value="UniProtKB-KW"/>
</dbReference>
<feature type="active site" evidence="3">
    <location>
        <position position="144"/>
    </location>
</feature>
<dbReference type="Proteomes" id="UP001140513">
    <property type="component" value="Unassembled WGS sequence"/>
</dbReference>
<comment type="similarity">
    <text evidence="1">Belongs to the peptidase A1 family.</text>
</comment>
<accession>A0A9W9C7D4</accession>
<evidence type="ECO:0000259" key="6">
    <source>
        <dbReference type="PROSITE" id="PS51767"/>
    </source>
</evidence>
<keyword evidence="5" id="KW-0732">Signal</keyword>
<dbReference type="PROSITE" id="PS00141">
    <property type="entry name" value="ASP_PROTEASE"/>
    <property type="match status" value="2"/>
</dbReference>
<evidence type="ECO:0000313" key="8">
    <source>
        <dbReference type="Proteomes" id="UP001140513"/>
    </source>
</evidence>
<dbReference type="PROSITE" id="PS51767">
    <property type="entry name" value="PEPTIDASE_A1"/>
    <property type="match status" value="1"/>
</dbReference>
<keyword evidence="2" id="KW-0378">Hydrolase</keyword>
<dbReference type="InterPro" id="IPR001461">
    <property type="entry name" value="Aspartic_peptidase_A1"/>
</dbReference>
<sequence length="478" mass="50516">MYVPLYLAYVLSICPFAASLDHRAPAGIEAPAYVPPFLPPSVNQVPPPVYIPPPIVDVASPGVVPPSVINVSPPPIIPSHPLPAPAAPKQSSGVPLNGLAPHVASSPPNTLTEAAIEQPVDTLGGRVYMTNISLAGHPYTLIIDTGSSDTWIAASDFECTSRVSHARLPQKNCGFGNLYDAVDSRTYSTIPGRAFSVKYSDGEYLMGDMGVEQLSVGAVDGGKGGLTVNQTIGVVERGWWMGDGRSSGLMGLAYPTLASNYRDLNYTTVVGSLFETHQIPAIFSLALSRPTQQAPTAGGLLAIGGIPDVSYSTPFVSVPVTPIVSNTYAFYTIPIDGFSITPPSSSSDTLPPFKNISSDKSTRSQNITAGKSTRRQNTGAGQGAPLKMIIDSGSTLLYLPDSTADYIASLFDPPARYVAASNTYMTACHASQPRFGVIIAGQTFYVNPADMLNREGRGRCSLAVQRQEEGMGCWEMRG</sequence>
<dbReference type="CDD" id="cd05471">
    <property type="entry name" value="pepsin_like"/>
    <property type="match status" value="1"/>
</dbReference>
<dbReference type="InterPro" id="IPR001969">
    <property type="entry name" value="Aspartic_peptidase_AS"/>
</dbReference>
<dbReference type="Pfam" id="PF00026">
    <property type="entry name" value="Asp"/>
    <property type="match status" value="1"/>
</dbReference>
<feature type="active site" evidence="3">
    <location>
        <position position="391"/>
    </location>
</feature>
<dbReference type="Gene3D" id="2.40.70.10">
    <property type="entry name" value="Acid Proteases"/>
    <property type="match status" value="2"/>
</dbReference>
<evidence type="ECO:0000313" key="7">
    <source>
        <dbReference type="EMBL" id="KAJ4349355.1"/>
    </source>
</evidence>
<dbReference type="GO" id="GO:0006508">
    <property type="term" value="P:proteolysis"/>
    <property type="evidence" value="ECO:0007669"/>
    <property type="project" value="InterPro"/>
</dbReference>
<dbReference type="GO" id="GO:0000324">
    <property type="term" value="C:fungal-type vacuole"/>
    <property type="evidence" value="ECO:0007669"/>
    <property type="project" value="TreeGrafter"/>
</dbReference>
<keyword evidence="8" id="KW-1185">Reference proteome</keyword>